<sequence>MDNDRSWMHIQGLSNRLQPTYRNGVKSFLEFAFKDTILNTGAKKRCPCLKCRNYIDHDRETMCAHLFRVGIEPDYNPWIFHGEEQSLDMGNMEMSEEEGDWFDDEDPLVSEEMAALVHDATNVVPENLNEEEEEDRAEIPDKFHRLMKDAEEELFSGCTTFSRLEFIVTLLHIKVSGHWPEKSFSLLLNELQKAFNYDPKFPKSSREAQKYTKDLGLNYVKIHACVNHCILYRKEYENADSCPTCEESRWKEGSGEFDDSVTFSESQGTSQRIPRIPRLVLRHFPLVPRLQRLFMSSKIAKHMRWHKDRKRVDKDVLRHPSDSKAWEKLDDSFPDFAADPRNVRLGLSTDGFNPGAHLGTKYSIWPVFLVPYNLPPWMCMTSPYIMLSLLIPGPKSPGNDIDVFLEPLIDELQELWEVGVKTYDSHSRQNFNMKAALLWTMSDFPAYGNLSGWSTCGKLACPTCHKHTWHKRLKHGSKECFKGTRMFLEPDHRWRNDKKSFDGEKERRPPPIPLSGDEILEAFDGVPNVIFGKKRKRTDRYLFDQWKKLSIFFRLPYWSKLLIRHNLDVMHIEKNICDSILGTILDIPNKTKDTLKARKDLKEMNVHHNLIPIKIGDKYAIPRAPYQLTSIERRKVLEFLSKVKVPDGYSSNIARCASMEDGKISNMKSHDCHVFLQDLLKPAFQGILPKEVLEPLVELSLFFKQLCSKNLKIDVLEKMEKSIAITLCKLEKVFVPAFFDIMVHLPIHLANEAKIAGPVQYRWQYRFEREMHTMKPTVSNKAQPEGSIANARIMEECLSFISRYLNGIETKFNRMSRNDMDRQESLLFKLSVFQKKGNPLGKRTFKQLSFLDWKQAQLYVLMNCQEVQPFIGEYTTIHGPKPSLVDWFRSQIWKLYTEGDPRVTTELLSLSRGPSKSVKSYQGYYVNGYRFHTKKRQRRRKTQNSGVIVKGDAESGEKDFFGVLKEVIELEYDAPNSGDTEPIVVLFRCVWFDVYRRGIKRDKFGGVSLNFKKFLGTNEPFAMASQVGKVYYVRAHNEPDWRIVIKTVPRNFYNFPIVEVDGSDDDHDDVGLDFEVPNSVEGDGDDGDDDDDDDVLLPRNDVPPELVNASDFELENEVVNEEEEEEEDSEQDEQRELDDEEEEEEEEEIPGGLYDLDSE</sequence>
<dbReference type="InterPro" id="IPR029480">
    <property type="entry name" value="Transpos_assoc"/>
</dbReference>
<dbReference type="Pfam" id="PF13952">
    <property type="entry name" value="DUF4216"/>
    <property type="match status" value="1"/>
</dbReference>
<feature type="domain" description="DUF4218" evidence="3">
    <location>
        <begin position="706"/>
        <end position="818"/>
    </location>
</feature>
<name>A0ABM3QT69_SPIOL</name>
<protein>
    <recommendedName>
        <fullName evidence="8">Transposase-associated domain-containing protein</fullName>
    </recommendedName>
</protein>
<dbReference type="PANTHER" id="PTHR10775:SF182">
    <property type="entry name" value="TRANSPOSON, EN_SPM-LIKE, TRANSPOSASE-ASSOCIATED DOMAIN PROTEIN-RELATED"/>
    <property type="match status" value="1"/>
</dbReference>
<feature type="compositionally biased region" description="Acidic residues" evidence="1">
    <location>
        <begin position="1082"/>
        <end position="1095"/>
    </location>
</feature>
<accession>A0ABM3QT69</accession>
<evidence type="ECO:0000313" key="6">
    <source>
        <dbReference type="RefSeq" id="XP_056686565.1"/>
    </source>
</evidence>
<dbReference type="InterPro" id="IPR025312">
    <property type="entry name" value="DUF4216"/>
</dbReference>
<evidence type="ECO:0000313" key="5">
    <source>
        <dbReference type="Proteomes" id="UP000813463"/>
    </source>
</evidence>
<feature type="domain" description="DUF4216" evidence="2">
    <location>
        <begin position="969"/>
        <end position="1044"/>
    </location>
</feature>
<dbReference type="PANTHER" id="PTHR10775">
    <property type="entry name" value="OS08G0208400 PROTEIN"/>
    <property type="match status" value="1"/>
</dbReference>
<feature type="compositionally biased region" description="Acidic residues" evidence="1">
    <location>
        <begin position="1112"/>
        <end position="1149"/>
    </location>
</feature>
<organism evidence="5 7">
    <name type="scientific">Spinacia oleracea</name>
    <name type="common">Spinach</name>
    <dbReference type="NCBI Taxonomy" id="3562"/>
    <lineage>
        <taxon>Eukaryota</taxon>
        <taxon>Viridiplantae</taxon>
        <taxon>Streptophyta</taxon>
        <taxon>Embryophyta</taxon>
        <taxon>Tracheophyta</taxon>
        <taxon>Spermatophyta</taxon>
        <taxon>Magnoliopsida</taxon>
        <taxon>eudicotyledons</taxon>
        <taxon>Gunneridae</taxon>
        <taxon>Pentapetalae</taxon>
        <taxon>Caryophyllales</taxon>
        <taxon>Chenopodiaceae</taxon>
        <taxon>Chenopodioideae</taxon>
        <taxon>Anserineae</taxon>
        <taxon>Spinacia</taxon>
    </lineage>
</organism>
<dbReference type="RefSeq" id="XP_056686566.1">
    <property type="nucleotide sequence ID" value="XM_056830588.1"/>
</dbReference>
<reference evidence="6 7" key="2">
    <citation type="submission" date="2025-05" db="UniProtKB">
        <authorList>
            <consortium name="RefSeq"/>
        </authorList>
    </citation>
    <scope>IDENTIFICATION</scope>
    <source>
        <tissue evidence="6 7">Leaf</tissue>
    </source>
</reference>
<evidence type="ECO:0008006" key="8">
    <source>
        <dbReference type="Google" id="ProtNLM"/>
    </source>
</evidence>
<evidence type="ECO:0000259" key="2">
    <source>
        <dbReference type="Pfam" id="PF13952"/>
    </source>
</evidence>
<dbReference type="InterPro" id="IPR004242">
    <property type="entry name" value="Transposase_21"/>
</dbReference>
<dbReference type="InterPro" id="IPR025452">
    <property type="entry name" value="DUF4218"/>
</dbReference>
<evidence type="ECO:0000259" key="3">
    <source>
        <dbReference type="Pfam" id="PF13960"/>
    </source>
</evidence>
<proteinExistence type="predicted"/>
<gene>
    <name evidence="6 7" type="primary">LOC130462413</name>
</gene>
<reference evidence="5" key="1">
    <citation type="journal article" date="2021" name="Nat. Commun.">
        <title>Genomic analyses provide insights into spinach domestication and the genetic basis of agronomic traits.</title>
        <authorList>
            <person name="Cai X."/>
            <person name="Sun X."/>
            <person name="Xu C."/>
            <person name="Sun H."/>
            <person name="Wang X."/>
            <person name="Ge C."/>
            <person name="Zhang Z."/>
            <person name="Wang Q."/>
            <person name="Fei Z."/>
            <person name="Jiao C."/>
            <person name="Wang Q."/>
        </authorList>
    </citation>
    <scope>NUCLEOTIDE SEQUENCE [LARGE SCALE GENOMIC DNA]</scope>
    <source>
        <strain evidence="5">cv. Varoflay</strain>
    </source>
</reference>
<evidence type="ECO:0000259" key="4">
    <source>
        <dbReference type="Pfam" id="PF13963"/>
    </source>
</evidence>
<dbReference type="Pfam" id="PF13960">
    <property type="entry name" value="DUF4218"/>
    <property type="match status" value="1"/>
</dbReference>
<feature type="domain" description="Transposase-associated" evidence="4">
    <location>
        <begin position="5"/>
        <end position="83"/>
    </location>
</feature>
<dbReference type="RefSeq" id="XP_056686565.1">
    <property type="nucleotide sequence ID" value="XM_056830587.1"/>
</dbReference>
<dbReference type="Pfam" id="PF02992">
    <property type="entry name" value="Transposase_21"/>
    <property type="match status" value="1"/>
</dbReference>
<feature type="region of interest" description="Disordered" evidence="1">
    <location>
        <begin position="1064"/>
        <end position="1159"/>
    </location>
</feature>
<dbReference type="GeneID" id="130462413"/>
<keyword evidence="5" id="KW-1185">Reference proteome</keyword>
<dbReference type="Pfam" id="PF13963">
    <property type="entry name" value="Transpos_assoc"/>
    <property type="match status" value="1"/>
</dbReference>
<evidence type="ECO:0000313" key="7">
    <source>
        <dbReference type="RefSeq" id="XP_056686566.1"/>
    </source>
</evidence>
<evidence type="ECO:0000256" key="1">
    <source>
        <dbReference type="SAM" id="MobiDB-lite"/>
    </source>
</evidence>
<dbReference type="Proteomes" id="UP000813463">
    <property type="component" value="Chromosome 6"/>
</dbReference>